<keyword evidence="2" id="KW-1185">Reference proteome</keyword>
<dbReference type="EMBL" id="JBHSFV010000001">
    <property type="protein sequence ID" value="MFC4632612.1"/>
    <property type="molecule type" value="Genomic_DNA"/>
</dbReference>
<evidence type="ECO:0000313" key="1">
    <source>
        <dbReference type="EMBL" id="MFC4632612.1"/>
    </source>
</evidence>
<reference evidence="2" key="1">
    <citation type="journal article" date="2019" name="Int. J. Syst. Evol. Microbiol.">
        <title>The Global Catalogue of Microorganisms (GCM) 10K type strain sequencing project: providing services to taxonomists for standard genome sequencing and annotation.</title>
        <authorList>
            <consortium name="The Broad Institute Genomics Platform"/>
            <consortium name="The Broad Institute Genome Sequencing Center for Infectious Disease"/>
            <person name="Wu L."/>
            <person name="Ma J."/>
        </authorList>
    </citation>
    <scope>NUCLEOTIDE SEQUENCE [LARGE SCALE GENOMIC DNA]</scope>
    <source>
        <strain evidence="2">YJ-61-S</strain>
    </source>
</reference>
<evidence type="ECO:0000313" key="2">
    <source>
        <dbReference type="Proteomes" id="UP001596043"/>
    </source>
</evidence>
<comment type="caution">
    <text evidence="1">The sequence shown here is derived from an EMBL/GenBank/DDBJ whole genome shotgun (WGS) entry which is preliminary data.</text>
</comment>
<sequence>MRHLSRTCLTAGRSGITSRQEHSNIRILLLPKEYVYFYTTVMPNFT</sequence>
<organism evidence="1 2">
    <name type="scientific">Dokdonia ponticola</name>
    <dbReference type="NCBI Taxonomy" id="2041041"/>
    <lineage>
        <taxon>Bacteria</taxon>
        <taxon>Pseudomonadati</taxon>
        <taxon>Bacteroidota</taxon>
        <taxon>Flavobacteriia</taxon>
        <taxon>Flavobacteriales</taxon>
        <taxon>Flavobacteriaceae</taxon>
        <taxon>Dokdonia</taxon>
    </lineage>
</organism>
<name>A0ABV9HR33_9FLAO</name>
<dbReference type="Proteomes" id="UP001596043">
    <property type="component" value="Unassembled WGS sequence"/>
</dbReference>
<proteinExistence type="predicted"/>
<protein>
    <submittedName>
        <fullName evidence="1">Uncharacterized protein</fullName>
    </submittedName>
</protein>
<accession>A0ABV9HR33</accession>
<gene>
    <name evidence="1" type="ORF">ACFO3O_01760</name>
</gene>
<dbReference type="RefSeq" id="WP_379976812.1">
    <property type="nucleotide sequence ID" value="NZ_JBHSFV010000001.1"/>
</dbReference>